<evidence type="ECO:0000313" key="10">
    <source>
        <dbReference type="Proteomes" id="UP000220133"/>
    </source>
</evidence>
<gene>
    <name evidence="9" type="ORF">COR50_17830</name>
</gene>
<dbReference type="InterPro" id="IPR023996">
    <property type="entry name" value="TonB-dep_OMP_SusC/RagA"/>
</dbReference>
<proteinExistence type="inferred from homology"/>
<dbReference type="KEGG" id="cbae:COR50_17830"/>
<keyword evidence="4 7" id="KW-0812">Transmembrane</keyword>
<evidence type="ECO:0000259" key="8">
    <source>
        <dbReference type="Pfam" id="PF07715"/>
    </source>
</evidence>
<evidence type="ECO:0000256" key="2">
    <source>
        <dbReference type="ARBA" id="ARBA00022448"/>
    </source>
</evidence>
<feature type="domain" description="TonB-dependent receptor plug" evidence="8">
    <location>
        <begin position="228"/>
        <end position="327"/>
    </location>
</feature>
<dbReference type="Proteomes" id="UP000220133">
    <property type="component" value="Chromosome"/>
</dbReference>
<dbReference type="InterPro" id="IPR039426">
    <property type="entry name" value="TonB-dep_rcpt-like"/>
</dbReference>
<dbReference type="Gene3D" id="2.60.40.1120">
    <property type="entry name" value="Carboxypeptidase-like, regulatory domain"/>
    <property type="match status" value="1"/>
</dbReference>
<dbReference type="Gene3D" id="2.40.170.20">
    <property type="entry name" value="TonB-dependent receptor, beta-barrel domain"/>
    <property type="match status" value="1"/>
</dbReference>
<evidence type="ECO:0000256" key="3">
    <source>
        <dbReference type="ARBA" id="ARBA00022452"/>
    </source>
</evidence>
<evidence type="ECO:0000256" key="1">
    <source>
        <dbReference type="ARBA" id="ARBA00004571"/>
    </source>
</evidence>
<dbReference type="InterPro" id="IPR008969">
    <property type="entry name" value="CarboxyPept-like_regulatory"/>
</dbReference>
<name>A0A291QY53_9BACT</name>
<dbReference type="InterPro" id="IPR037066">
    <property type="entry name" value="Plug_dom_sf"/>
</dbReference>
<dbReference type="Pfam" id="PF07715">
    <property type="entry name" value="Plug"/>
    <property type="match status" value="1"/>
</dbReference>
<dbReference type="AlphaFoldDB" id="A0A291QY53"/>
<dbReference type="InterPro" id="IPR023997">
    <property type="entry name" value="TonB-dep_OMP_SusC/RagA_CS"/>
</dbReference>
<sequence length="1177" mass="132900">MKFRLRKNTLVKPCLRSSEKKPVKRRLWAFILAPCLLWQVNLVAQTVSLSCKATPLKKVFEKVEKQTGLVVFYNENLLDIDRPVTIQAEKLPVSDFLGQLFRKDPINYEIIGNTISLSRKKLGASTKPGMADSLIKVQGFIVDESGSPIVAATVRQKGTKIATLSDDQGRFIIETKDLRATLVITSIGFMPREVKAQGGHDMKVVMKLNVNQLGSVSVVTTGYQTIEKERAAGSFSVVTEKDMQGKLQTNILDRLEGMVAGLTSYKGDVQVRGVSTVNGNSSPLFVVDGIPYEGSLQAINPADIVSVNVLKDASAASIYGARAANGVIVISTRNGVAGPARLNYTGTMKLTPLPDRDYMNLMSSAELVDFQQEMFGYASGDPNGLDPRRAMNDVFALLYKNKEGSLSDAELQVALEKFKSQDRYTQVLDELVRRTELLQQHNLSISGGSDFYKYNLSANYMGNRPFEKAQGTSHRYGYNLKNTFNITKWFRLDVGLLGSNTKDDYDNGFNGFNNLNGGKASYYMLRDEDGNPAQWWNAKSQYEIDRLNSLGLLDETYRPLDEMSRAHRAATSKYTNLNIGMNFKLYKGLSMDLKYQSERTEGYAKQFYDKNSYTVKTMVNDATVIDPATDLVTNYIPTGGQINETRNDQNSYTLRAQLNYQGKFNRKHEVNVIAGAEQRKILRSGTNVYKYGYDDYNLNYKPVDELLLSKYIYNTEALFNQFMLSRKETGFSYFDDRFVSFYGNASYTFNHRLTGTASIRMDQSNLFGTDPKYQYKPLWSAGLLYVVTQDQLDWLDRLAVRTTYGINGNIAKQGGPYLIARDEQNTNYWTNEFQSSVVSPPNSGLRWEKTKVTNLGIDFSLFNRRLTGSLEYYNKNTNDLLGNLNSDPTIGWNSITLNYGSMFNRGVDLTLTSRNLEINDFSWQSTLNFNYNKNELTRLENSSNELYSYIYRPQNRVGKPMGALYSIRYAGLDEEGKPMAYTKDGKTVYSTQDLTIEDLVYNGTSVPPYSASLLNTLRYKGLELFFMFTYYGGSVMRDVHSPFLSLYPELNYTYNRERSALKHWQKPGDENIPGMAPAYAQGVSSIISSIWEAADTHIQKADYIKLRDVTVSYQLPASLIRKASLKNFRLSLQMQNVWRWSSNKQNLDPEVWSGTTLSSTRGLLPPTTFTFGISANL</sequence>
<dbReference type="NCBIfam" id="TIGR04057">
    <property type="entry name" value="SusC_RagA_signa"/>
    <property type="match status" value="1"/>
</dbReference>
<dbReference type="EMBL" id="CP023777">
    <property type="protein sequence ID" value="ATL48875.1"/>
    <property type="molecule type" value="Genomic_DNA"/>
</dbReference>
<dbReference type="Gene3D" id="2.170.130.10">
    <property type="entry name" value="TonB-dependent receptor, plug domain"/>
    <property type="match status" value="1"/>
</dbReference>
<dbReference type="OrthoDB" id="9768177at2"/>
<dbReference type="InterPro" id="IPR036942">
    <property type="entry name" value="Beta-barrel_TonB_sf"/>
</dbReference>
<keyword evidence="2 7" id="KW-0813">Transport</keyword>
<dbReference type="SUPFAM" id="SSF49464">
    <property type="entry name" value="Carboxypeptidase regulatory domain-like"/>
    <property type="match status" value="1"/>
</dbReference>
<comment type="similarity">
    <text evidence="7">Belongs to the TonB-dependent receptor family.</text>
</comment>
<keyword evidence="3 7" id="KW-1134">Transmembrane beta strand</keyword>
<comment type="subcellular location">
    <subcellularLocation>
        <location evidence="1 7">Cell outer membrane</location>
        <topology evidence="1 7">Multi-pass membrane protein</topology>
    </subcellularLocation>
</comment>
<dbReference type="SUPFAM" id="SSF56935">
    <property type="entry name" value="Porins"/>
    <property type="match status" value="1"/>
</dbReference>
<organism evidence="9 10">
    <name type="scientific">Chitinophaga caeni</name>
    <dbReference type="NCBI Taxonomy" id="2029983"/>
    <lineage>
        <taxon>Bacteria</taxon>
        <taxon>Pseudomonadati</taxon>
        <taxon>Bacteroidota</taxon>
        <taxon>Chitinophagia</taxon>
        <taxon>Chitinophagales</taxon>
        <taxon>Chitinophagaceae</taxon>
        <taxon>Chitinophaga</taxon>
    </lineage>
</organism>
<dbReference type="NCBIfam" id="TIGR04056">
    <property type="entry name" value="OMP_RagA_SusC"/>
    <property type="match status" value="1"/>
</dbReference>
<keyword evidence="6 7" id="KW-0998">Cell outer membrane</keyword>
<evidence type="ECO:0000256" key="5">
    <source>
        <dbReference type="ARBA" id="ARBA00023136"/>
    </source>
</evidence>
<dbReference type="InterPro" id="IPR012910">
    <property type="entry name" value="Plug_dom"/>
</dbReference>
<protein>
    <submittedName>
        <fullName evidence="9">SusC/RagA family TonB-linked outer membrane protein</fullName>
    </submittedName>
</protein>
<evidence type="ECO:0000256" key="4">
    <source>
        <dbReference type="ARBA" id="ARBA00022692"/>
    </source>
</evidence>
<reference evidence="9 10" key="1">
    <citation type="submission" date="2017-10" db="EMBL/GenBank/DDBJ databases">
        <title>Paenichitinophaga pekingensis gen. nov., sp. nov., isolated from activated sludge.</title>
        <authorList>
            <person name="Jin D."/>
            <person name="Kong X."/>
            <person name="Deng Y."/>
            <person name="Bai Z."/>
        </authorList>
    </citation>
    <scope>NUCLEOTIDE SEQUENCE [LARGE SCALE GENOMIC DNA]</scope>
    <source>
        <strain evidence="9 10">13</strain>
    </source>
</reference>
<keyword evidence="10" id="KW-1185">Reference proteome</keyword>
<accession>A0A291QY53</accession>
<evidence type="ECO:0000256" key="6">
    <source>
        <dbReference type="ARBA" id="ARBA00023237"/>
    </source>
</evidence>
<keyword evidence="5 7" id="KW-0472">Membrane</keyword>
<dbReference type="Pfam" id="PF13715">
    <property type="entry name" value="CarbopepD_reg_2"/>
    <property type="match status" value="1"/>
</dbReference>
<dbReference type="RefSeq" id="WP_098195246.1">
    <property type="nucleotide sequence ID" value="NZ_CP023777.1"/>
</dbReference>
<dbReference type="PROSITE" id="PS52016">
    <property type="entry name" value="TONB_DEPENDENT_REC_3"/>
    <property type="match status" value="1"/>
</dbReference>
<evidence type="ECO:0000256" key="7">
    <source>
        <dbReference type="PROSITE-ProRule" id="PRU01360"/>
    </source>
</evidence>
<dbReference type="GO" id="GO:0009279">
    <property type="term" value="C:cell outer membrane"/>
    <property type="evidence" value="ECO:0007669"/>
    <property type="project" value="UniProtKB-SubCell"/>
</dbReference>
<evidence type="ECO:0000313" key="9">
    <source>
        <dbReference type="EMBL" id="ATL48875.1"/>
    </source>
</evidence>